<evidence type="ECO:0000259" key="1">
    <source>
        <dbReference type="PROSITE" id="PS50206"/>
    </source>
</evidence>
<dbReference type="InterPro" id="IPR001763">
    <property type="entry name" value="Rhodanese-like_dom"/>
</dbReference>
<feature type="domain" description="Rhodanese" evidence="1">
    <location>
        <begin position="36"/>
        <end position="117"/>
    </location>
</feature>
<name>A0A264VZL1_9BACL</name>
<dbReference type="EMBL" id="NOKQ01000348">
    <property type="protein sequence ID" value="OZS76766.1"/>
    <property type="molecule type" value="Genomic_DNA"/>
</dbReference>
<dbReference type="Proteomes" id="UP000217065">
    <property type="component" value="Unassembled WGS sequence"/>
</dbReference>
<dbReference type="SMART" id="SM00450">
    <property type="entry name" value="RHOD"/>
    <property type="match status" value="1"/>
</dbReference>
<dbReference type="SUPFAM" id="SSF52821">
    <property type="entry name" value="Rhodanese/Cell cycle control phosphatase"/>
    <property type="match status" value="1"/>
</dbReference>
<reference evidence="2 3" key="1">
    <citation type="submission" date="2017-07" db="EMBL/GenBank/DDBJ databases">
        <title>Tetzosporium hominis gen.nov. sp.nov.</title>
        <authorList>
            <person name="Tetz G."/>
            <person name="Tetz V."/>
        </authorList>
    </citation>
    <scope>NUCLEOTIDE SEQUENCE [LARGE SCALE GENOMIC DNA]</scope>
    <source>
        <strain evidence="2 3">VT-49</strain>
    </source>
</reference>
<protein>
    <submittedName>
        <fullName evidence="2">Rhodanese</fullName>
    </submittedName>
</protein>
<dbReference type="OrthoDB" id="9800872at2"/>
<keyword evidence="3" id="KW-1185">Reference proteome</keyword>
<dbReference type="Gene3D" id="3.40.250.10">
    <property type="entry name" value="Rhodanese-like domain"/>
    <property type="match status" value="1"/>
</dbReference>
<sequence length="117" mass="13257">MEWIFIVAIIGFIAWRMMGSKNVPSINTQDLKNVLQDGSKQFIDVRTPAEYKGRHIKQFKNMPLNTLPNQLAKLDKEKETIVICQSGMRSSRACQILKQAGFTNVTNVRGGMSQWNG</sequence>
<proteinExistence type="predicted"/>
<evidence type="ECO:0000313" key="3">
    <source>
        <dbReference type="Proteomes" id="UP000217065"/>
    </source>
</evidence>
<dbReference type="PROSITE" id="PS50206">
    <property type="entry name" value="RHODANESE_3"/>
    <property type="match status" value="1"/>
</dbReference>
<dbReference type="Pfam" id="PF00581">
    <property type="entry name" value="Rhodanese"/>
    <property type="match status" value="1"/>
</dbReference>
<dbReference type="PANTHER" id="PTHR43031">
    <property type="entry name" value="FAD-DEPENDENT OXIDOREDUCTASE"/>
    <property type="match status" value="1"/>
</dbReference>
<dbReference type="CDD" id="cd00158">
    <property type="entry name" value="RHOD"/>
    <property type="match status" value="1"/>
</dbReference>
<gene>
    <name evidence="2" type="ORF">CF394_14920</name>
</gene>
<comment type="caution">
    <text evidence="2">The sequence shown here is derived from an EMBL/GenBank/DDBJ whole genome shotgun (WGS) entry which is preliminary data.</text>
</comment>
<dbReference type="AlphaFoldDB" id="A0A264VZL1"/>
<accession>A0A264VZL1</accession>
<dbReference type="RefSeq" id="WP_094944703.1">
    <property type="nucleotide sequence ID" value="NZ_NOKQ01000348.1"/>
</dbReference>
<organism evidence="2 3">
    <name type="scientific">Tetzosporium hominis</name>
    <dbReference type="NCBI Taxonomy" id="2020506"/>
    <lineage>
        <taxon>Bacteria</taxon>
        <taxon>Bacillati</taxon>
        <taxon>Bacillota</taxon>
        <taxon>Bacilli</taxon>
        <taxon>Bacillales</taxon>
        <taxon>Caryophanaceae</taxon>
        <taxon>Tetzosporium</taxon>
    </lineage>
</organism>
<dbReference type="InterPro" id="IPR050229">
    <property type="entry name" value="GlpE_sulfurtransferase"/>
</dbReference>
<dbReference type="InterPro" id="IPR036873">
    <property type="entry name" value="Rhodanese-like_dom_sf"/>
</dbReference>
<evidence type="ECO:0000313" key="2">
    <source>
        <dbReference type="EMBL" id="OZS76766.1"/>
    </source>
</evidence>
<dbReference type="PANTHER" id="PTHR43031:SF17">
    <property type="entry name" value="SULFURTRANSFERASE YTWF-RELATED"/>
    <property type="match status" value="1"/>
</dbReference>